<dbReference type="Gene3D" id="3.40.109.10">
    <property type="entry name" value="NADH Oxidase"/>
    <property type="match status" value="1"/>
</dbReference>
<dbReference type="EMBL" id="SZOH01005220">
    <property type="protein sequence ID" value="TKI80451.1"/>
    <property type="molecule type" value="Genomic_DNA"/>
</dbReference>
<keyword evidence="4" id="KW-0560">Oxidoreductase</keyword>
<comment type="caution">
    <text evidence="6">The sequence shown here is derived from an EMBL/GenBank/DDBJ whole genome shotgun (WGS) entry which is preliminary data.</text>
</comment>
<organism evidence="6 7">
    <name type="scientific">Bacillus cereus</name>
    <dbReference type="NCBI Taxonomy" id="1396"/>
    <lineage>
        <taxon>Bacteria</taxon>
        <taxon>Bacillati</taxon>
        <taxon>Bacillota</taxon>
        <taxon>Bacilli</taxon>
        <taxon>Bacillales</taxon>
        <taxon>Bacillaceae</taxon>
        <taxon>Bacillus</taxon>
        <taxon>Bacillus cereus group</taxon>
    </lineage>
</organism>
<dbReference type="PANTHER" id="PTHR43425:SF3">
    <property type="entry name" value="NADPH-DEPENDENT OXIDOREDUCTASE"/>
    <property type="match status" value="1"/>
</dbReference>
<evidence type="ECO:0000259" key="5">
    <source>
        <dbReference type="Pfam" id="PF00881"/>
    </source>
</evidence>
<protein>
    <submittedName>
        <fullName evidence="6">NADPH-dependent oxidoreductase</fullName>
    </submittedName>
</protein>
<sequence>VRKYKEESIPKDVVEKMVHAAQHAASSHFVQAYSVIYVTDQELKAKLAELSGNRHVKDCAAFFVCCADLKRLEIACEKHSTEI</sequence>
<gene>
    <name evidence="6" type="ORF">FC695_43790</name>
</gene>
<accession>A0A9X8ZZ50</accession>
<feature type="domain" description="Nitroreductase" evidence="5">
    <location>
        <begin position="1"/>
        <end position="51"/>
    </location>
</feature>
<dbReference type="SUPFAM" id="SSF55469">
    <property type="entry name" value="FMN-dependent nitroreductase-like"/>
    <property type="match status" value="1"/>
</dbReference>
<proteinExistence type="inferred from homology"/>
<dbReference type="Proteomes" id="UP000308444">
    <property type="component" value="Unassembled WGS sequence"/>
</dbReference>
<evidence type="ECO:0000256" key="4">
    <source>
        <dbReference type="ARBA" id="ARBA00023002"/>
    </source>
</evidence>
<feature type="non-terminal residue" evidence="6">
    <location>
        <position position="1"/>
    </location>
</feature>
<reference evidence="6 7" key="1">
    <citation type="journal article" date="2019" name="Environ. Microbiol.">
        <title>An active ?-lactamase is a part of an orchestrated cell wall stress resistance network of Bacillus subtilis and related rhizosphere species.</title>
        <authorList>
            <person name="Bucher T."/>
            <person name="Keren-Paz A."/>
            <person name="Hausser J."/>
            <person name="Olender T."/>
            <person name="Cytryn E."/>
            <person name="Kolodkin-Gal I."/>
        </authorList>
    </citation>
    <scope>NUCLEOTIDE SEQUENCE [LARGE SCALE GENOMIC DNA]</scope>
    <source>
        <strain evidence="6 7">I32</strain>
    </source>
</reference>
<comment type="similarity">
    <text evidence="1">Belongs to the flavin oxidoreductase frp family.</text>
</comment>
<evidence type="ECO:0000313" key="6">
    <source>
        <dbReference type="EMBL" id="TKI80451.1"/>
    </source>
</evidence>
<dbReference type="GO" id="GO:0016491">
    <property type="term" value="F:oxidoreductase activity"/>
    <property type="evidence" value="ECO:0007669"/>
    <property type="project" value="UniProtKB-KW"/>
</dbReference>
<keyword evidence="3" id="KW-0288">FMN</keyword>
<dbReference type="AlphaFoldDB" id="A0A9X8ZZ50"/>
<dbReference type="Pfam" id="PF00881">
    <property type="entry name" value="Nitroreductase"/>
    <property type="match status" value="1"/>
</dbReference>
<dbReference type="InterPro" id="IPR029479">
    <property type="entry name" value="Nitroreductase"/>
</dbReference>
<evidence type="ECO:0000256" key="2">
    <source>
        <dbReference type="ARBA" id="ARBA00022630"/>
    </source>
</evidence>
<evidence type="ECO:0000313" key="7">
    <source>
        <dbReference type="Proteomes" id="UP000308444"/>
    </source>
</evidence>
<dbReference type="InterPro" id="IPR016446">
    <property type="entry name" value="Flavin_OxRdtase_Frp"/>
</dbReference>
<evidence type="ECO:0000256" key="1">
    <source>
        <dbReference type="ARBA" id="ARBA00008366"/>
    </source>
</evidence>
<keyword evidence="2" id="KW-0285">Flavoprotein</keyword>
<dbReference type="PANTHER" id="PTHR43425">
    <property type="entry name" value="OXYGEN-INSENSITIVE NADPH NITROREDUCTASE"/>
    <property type="match status" value="1"/>
</dbReference>
<dbReference type="InterPro" id="IPR000415">
    <property type="entry name" value="Nitroreductase-like"/>
</dbReference>
<name>A0A9X8ZZ50_BACCE</name>
<feature type="non-terminal residue" evidence="6">
    <location>
        <position position="83"/>
    </location>
</feature>
<evidence type="ECO:0000256" key="3">
    <source>
        <dbReference type="ARBA" id="ARBA00022643"/>
    </source>
</evidence>